<name>A0AAV7UIW1_PLEWA</name>
<dbReference type="EMBL" id="JANPWB010000005">
    <property type="protein sequence ID" value="KAJ1188556.1"/>
    <property type="molecule type" value="Genomic_DNA"/>
</dbReference>
<gene>
    <name evidence="2" type="ORF">NDU88_005317</name>
</gene>
<organism evidence="2 3">
    <name type="scientific">Pleurodeles waltl</name>
    <name type="common">Iberian ribbed newt</name>
    <dbReference type="NCBI Taxonomy" id="8319"/>
    <lineage>
        <taxon>Eukaryota</taxon>
        <taxon>Metazoa</taxon>
        <taxon>Chordata</taxon>
        <taxon>Craniata</taxon>
        <taxon>Vertebrata</taxon>
        <taxon>Euteleostomi</taxon>
        <taxon>Amphibia</taxon>
        <taxon>Batrachia</taxon>
        <taxon>Caudata</taxon>
        <taxon>Salamandroidea</taxon>
        <taxon>Salamandridae</taxon>
        <taxon>Pleurodelinae</taxon>
        <taxon>Pleurodeles</taxon>
    </lineage>
</organism>
<evidence type="ECO:0000313" key="2">
    <source>
        <dbReference type="EMBL" id="KAJ1188556.1"/>
    </source>
</evidence>
<accession>A0AAV7UIW1</accession>
<evidence type="ECO:0000256" key="1">
    <source>
        <dbReference type="SAM" id="MobiDB-lite"/>
    </source>
</evidence>
<reference evidence="2" key="1">
    <citation type="journal article" date="2022" name="bioRxiv">
        <title>Sequencing and chromosome-scale assembly of the giantPleurodeles waltlgenome.</title>
        <authorList>
            <person name="Brown T."/>
            <person name="Elewa A."/>
            <person name="Iarovenko S."/>
            <person name="Subramanian E."/>
            <person name="Araus A.J."/>
            <person name="Petzold A."/>
            <person name="Susuki M."/>
            <person name="Suzuki K.-i.T."/>
            <person name="Hayashi T."/>
            <person name="Toyoda A."/>
            <person name="Oliveira C."/>
            <person name="Osipova E."/>
            <person name="Leigh N.D."/>
            <person name="Simon A."/>
            <person name="Yun M.H."/>
        </authorList>
    </citation>
    <scope>NUCLEOTIDE SEQUENCE</scope>
    <source>
        <strain evidence="2">20211129_DDA</strain>
        <tissue evidence="2">Liver</tissue>
    </source>
</reference>
<feature type="region of interest" description="Disordered" evidence="1">
    <location>
        <begin position="17"/>
        <end position="113"/>
    </location>
</feature>
<dbReference type="Proteomes" id="UP001066276">
    <property type="component" value="Chromosome 3_1"/>
</dbReference>
<dbReference type="AlphaFoldDB" id="A0AAV7UIW1"/>
<protein>
    <submittedName>
        <fullName evidence="2">Uncharacterized protein</fullName>
    </submittedName>
</protein>
<evidence type="ECO:0000313" key="3">
    <source>
        <dbReference type="Proteomes" id="UP001066276"/>
    </source>
</evidence>
<feature type="compositionally biased region" description="Basic and acidic residues" evidence="1">
    <location>
        <begin position="44"/>
        <end position="113"/>
    </location>
</feature>
<sequence length="113" mass="12473">MDLACTGTAITTVAQNHTREPARKCPGGDVSGIGNPEVLPNPDIRVKDAKSKEDEEPERRRGLEAEEGGGTERRPPGVRRLRTETEQSRRREDGRSRRHDEGISPFEKAAKGT</sequence>
<keyword evidence="3" id="KW-1185">Reference proteome</keyword>
<proteinExistence type="predicted"/>
<comment type="caution">
    <text evidence="2">The sequence shown here is derived from an EMBL/GenBank/DDBJ whole genome shotgun (WGS) entry which is preliminary data.</text>
</comment>